<sequence length="151" mass="17018">MAHRTFVDHIEVLTTPSTIFHVYSQVEKWREWDHSIQYSHVGTFKSGGRGVLKSKNGPKSKMELLEVTDGASFTTKFGLPMCEMRLKYELQPVGERRTEVTHSVTFDGKLAAVFALLFGREVRKGLPAGLRRLKSISEGEFDRQSSRGAST</sequence>
<dbReference type="Proteomes" id="UP000764837">
    <property type="component" value="Unassembled WGS sequence"/>
</dbReference>
<evidence type="ECO:0000313" key="1">
    <source>
        <dbReference type="EMBL" id="MBM7494159.1"/>
    </source>
</evidence>
<protein>
    <recommendedName>
        <fullName evidence="3">Polyketide cyclase / dehydrase and lipid transport</fullName>
    </recommendedName>
</protein>
<keyword evidence="2" id="KW-1185">Reference proteome</keyword>
<proteinExistence type="predicted"/>
<dbReference type="EMBL" id="JAFBBP010000001">
    <property type="protein sequence ID" value="MBM7494159.1"/>
    <property type="molecule type" value="Genomic_DNA"/>
</dbReference>
<reference evidence="1 2" key="1">
    <citation type="submission" date="2021-01" db="EMBL/GenBank/DDBJ databases">
        <title>Sequencing the genomes of 1000 actinobacteria strains.</title>
        <authorList>
            <person name="Klenk H.-P."/>
        </authorList>
    </citation>
    <scope>NUCLEOTIDE SEQUENCE [LARGE SCALE GENOMIC DNA]</scope>
    <source>
        <strain evidence="1 2">DSM 100204</strain>
    </source>
</reference>
<name>A0ABS2M139_9ACTN</name>
<gene>
    <name evidence="1" type="ORF">JOD64_005381</name>
</gene>
<dbReference type="Gene3D" id="3.30.530.20">
    <property type="match status" value="1"/>
</dbReference>
<dbReference type="InterPro" id="IPR019587">
    <property type="entry name" value="Polyketide_cyclase/dehydratase"/>
</dbReference>
<dbReference type="Pfam" id="PF10604">
    <property type="entry name" value="Polyketide_cyc2"/>
    <property type="match status" value="1"/>
</dbReference>
<accession>A0ABS2M139</accession>
<comment type="caution">
    <text evidence="1">The sequence shown here is derived from an EMBL/GenBank/DDBJ whole genome shotgun (WGS) entry which is preliminary data.</text>
</comment>
<evidence type="ECO:0000313" key="2">
    <source>
        <dbReference type="Proteomes" id="UP000764837"/>
    </source>
</evidence>
<organism evidence="1 2">
    <name type="scientific">Micromonospora luteifusca</name>
    <dbReference type="NCBI Taxonomy" id="709860"/>
    <lineage>
        <taxon>Bacteria</taxon>
        <taxon>Bacillati</taxon>
        <taxon>Actinomycetota</taxon>
        <taxon>Actinomycetes</taxon>
        <taxon>Micromonosporales</taxon>
        <taxon>Micromonosporaceae</taxon>
        <taxon>Micromonospora</taxon>
    </lineage>
</organism>
<evidence type="ECO:0008006" key="3">
    <source>
        <dbReference type="Google" id="ProtNLM"/>
    </source>
</evidence>
<dbReference type="SUPFAM" id="SSF55961">
    <property type="entry name" value="Bet v1-like"/>
    <property type="match status" value="1"/>
</dbReference>
<dbReference type="InterPro" id="IPR023393">
    <property type="entry name" value="START-like_dom_sf"/>
</dbReference>